<evidence type="ECO:0000313" key="3">
    <source>
        <dbReference type="Proteomes" id="UP000673691"/>
    </source>
</evidence>
<organism evidence="2 3">
    <name type="scientific">Olpidium bornovanus</name>
    <dbReference type="NCBI Taxonomy" id="278681"/>
    <lineage>
        <taxon>Eukaryota</taxon>
        <taxon>Fungi</taxon>
        <taxon>Fungi incertae sedis</taxon>
        <taxon>Olpidiomycota</taxon>
        <taxon>Olpidiomycotina</taxon>
        <taxon>Olpidiomycetes</taxon>
        <taxon>Olpidiales</taxon>
        <taxon>Olpidiaceae</taxon>
        <taxon>Olpidium</taxon>
    </lineage>
</organism>
<accession>A0A8H7ZRG2</accession>
<proteinExistence type="predicted"/>
<comment type="caution">
    <text evidence="2">The sequence shown here is derived from an EMBL/GenBank/DDBJ whole genome shotgun (WGS) entry which is preliminary data.</text>
</comment>
<name>A0A8H7ZRG2_9FUNG</name>
<evidence type="ECO:0000313" key="2">
    <source>
        <dbReference type="EMBL" id="KAG5458263.1"/>
    </source>
</evidence>
<dbReference type="AlphaFoldDB" id="A0A8H7ZRG2"/>
<protein>
    <submittedName>
        <fullName evidence="2">Uncharacterized protein</fullName>
    </submittedName>
</protein>
<feature type="region of interest" description="Disordered" evidence="1">
    <location>
        <begin position="110"/>
        <end position="142"/>
    </location>
</feature>
<sequence length="142" mass="15496">MSTVPPSASPPPFDVDNVLFFSAMHDDSVPGSPKTWSWHGSSAGEAEVAKGFPERKKQPYPVHVRDEDLRDLGHLQVLRLRQLHLAGLPAVEQPHGSVDLQRHARVVSRLRGPRRGGPQEGELDDVGAHVFVVPRPGPAEDA</sequence>
<evidence type="ECO:0000256" key="1">
    <source>
        <dbReference type="SAM" id="MobiDB-lite"/>
    </source>
</evidence>
<dbReference type="EMBL" id="JAEFCI010008760">
    <property type="protein sequence ID" value="KAG5458263.1"/>
    <property type="molecule type" value="Genomic_DNA"/>
</dbReference>
<gene>
    <name evidence="2" type="ORF">BJ554DRAFT_1549</name>
</gene>
<reference evidence="2 3" key="1">
    <citation type="journal article" name="Sci. Rep.">
        <title>Genome-scale phylogenetic analyses confirm Olpidium as the closest living zoosporic fungus to the non-flagellated, terrestrial fungi.</title>
        <authorList>
            <person name="Chang Y."/>
            <person name="Rochon D."/>
            <person name="Sekimoto S."/>
            <person name="Wang Y."/>
            <person name="Chovatia M."/>
            <person name="Sandor L."/>
            <person name="Salamov A."/>
            <person name="Grigoriev I.V."/>
            <person name="Stajich J.E."/>
            <person name="Spatafora J.W."/>
        </authorList>
    </citation>
    <scope>NUCLEOTIDE SEQUENCE [LARGE SCALE GENOMIC DNA]</scope>
    <source>
        <strain evidence="2">S191</strain>
    </source>
</reference>
<keyword evidence="3" id="KW-1185">Reference proteome</keyword>
<dbReference type="Proteomes" id="UP000673691">
    <property type="component" value="Unassembled WGS sequence"/>
</dbReference>